<evidence type="ECO:0000313" key="9">
    <source>
        <dbReference type="EMBL" id="KAK4078873.1"/>
    </source>
</evidence>
<name>A0ABR0BIU5_PURLI</name>
<keyword evidence="10" id="KW-1185">Reference proteome</keyword>
<dbReference type="Gene3D" id="1.25.10.10">
    <property type="entry name" value="Leucine-rich Repeat Variant"/>
    <property type="match status" value="1"/>
</dbReference>
<evidence type="ECO:0000256" key="5">
    <source>
        <dbReference type="ARBA" id="ARBA00023306"/>
    </source>
</evidence>
<reference evidence="9 10" key="1">
    <citation type="journal article" date="2024" name="Microbiol. Resour. Announc.">
        <title>Genome annotations for the ascomycete fungi Trichoderma harzianum, Trichoderma aggressivum, and Purpureocillium lilacinum.</title>
        <authorList>
            <person name="Beijen E.P.W."/>
            <person name="Ohm R.A."/>
        </authorList>
    </citation>
    <scope>NUCLEOTIDE SEQUENCE [LARGE SCALE GENOMIC DNA]</scope>
    <source>
        <strain evidence="9 10">CBS 150709</strain>
    </source>
</reference>
<dbReference type="CDD" id="cd23958">
    <property type="entry name" value="SCC2"/>
    <property type="match status" value="1"/>
</dbReference>
<protein>
    <recommendedName>
        <fullName evidence="6">Sister chromatid cohesion protein</fullName>
    </recommendedName>
</protein>
<comment type="similarity">
    <text evidence="2 6">Belongs to the SCC2/Nipped-B family.</text>
</comment>
<feature type="compositionally biased region" description="Acidic residues" evidence="7">
    <location>
        <begin position="1695"/>
        <end position="1705"/>
    </location>
</feature>
<keyword evidence="3 6" id="KW-0677">Repeat</keyword>
<proteinExistence type="inferred from homology"/>
<feature type="region of interest" description="Disordered" evidence="7">
    <location>
        <begin position="1"/>
        <end position="88"/>
    </location>
</feature>
<dbReference type="PANTHER" id="PTHR21704">
    <property type="entry name" value="NIPPED-B-LIKE PROTEIN DELANGIN SCC2-RELATED"/>
    <property type="match status" value="1"/>
</dbReference>
<feature type="domain" description="Sister chromatid cohesion C-terminal" evidence="8">
    <location>
        <begin position="1290"/>
        <end position="1475"/>
    </location>
</feature>
<evidence type="ECO:0000256" key="3">
    <source>
        <dbReference type="ARBA" id="ARBA00022737"/>
    </source>
</evidence>
<feature type="compositionally biased region" description="Basic residues" evidence="7">
    <location>
        <begin position="1664"/>
        <end position="1691"/>
    </location>
</feature>
<dbReference type="Pfam" id="PF12830">
    <property type="entry name" value="Nipped-B_C"/>
    <property type="match status" value="1"/>
</dbReference>
<dbReference type="Pfam" id="PF12765">
    <property type="entry name" value="Cohesin_HEAT"/>
    <property type="match status" value="1"/>
</dbReference>
<organism evidence="9 10">
    <name type="scientific">Purpureocillium lilacinum</name>
    <name type="common">Paecilomyces lilacinus</name>
    <dbReference type="NCBI Taxonomy" id="33203"/>
    <lineage>
        <taxon>Eukaryota</taxon>
        <taxon>Fungi</taxon>
        <taxon>Dikarya</taxon>
        <taxon>Ascomycota</taxon>
        <taxon>Pezizomycotina</taxon>
        <taxon>Sordariomycetes</taxon>
        <taxon>Hypocreomycetidae</taxon>
        <taxon>Hypocreales</taxon>
        <taxon>Ophiocordycipitaceae</taxon>
        <taxon>Purpureocillium</taxon>
    </lineage>
</organism>
<feature type="region of interest" description="Disordered" evidence="7">
    <location>
        <begin position="151"/>
        <end position="174"/>
    </location>
</feature>
<dbReference type="Proteomes" id="UP001287286">
    <property type="component" value="Unassembled WGS sequence"/>
</dbReference>
<evidence type="ECO:0000256" key="6">
    <source>
        <dbReference type="RuleBase" id="RU364107"/>
    </source>
</evidence>
<dbReference type="PANTHER" id="PTHR21704:SF18">
    <property type="entry name" value="NIPPED-B-LIKE PROTEIN"/>
    <property type="match status" value="1"/>
</dbReference>
<evidence type="ECO:0000313" key="10">
    <source>
        <dbReference type="Proteomes" id="UP001287286"/>
    </source>
</evidence>
<dbReference type="InterPro" id="IPR011989">
    <property type="entry name" value="ARM-like"/>
</dbReference>
<evidence type="ECO:0000256" key="4">
    <source>
        <dbReference type="ARBA" id="ARBA00023242"/>
    </source>
</evidence>
<sequence length="1705" mass="188132">MLETCGQVRRFFRSTKANSPPRLGKSHTGDQPKARNYRARGALARQPQHRPKCHETHTPPPAVTGARIPSGRMPDPKSHVDNTGLDQLPEQTTGFALSTDQTRTQLSWPTEARLPPSFGEGSVFSVEVPHAKLDQEQYLETSATLDAQQHLMTRRPSSPDSADGPSVSTTNLGQHKVADEAVETLERLLRSVFAAVGQALEQKSGFERIVTLTPDQEVIMTAATQQEVDDTVHNVVRLCCLQRVPLESLLHIMKLSEASMKHADALEVRPDKSWDRTTAVSWIQRLSDIQTALRAARTCTRILSGGRNDKQLYSESVINRCVGILQTVTEDVVVPLVQLRNSGPSADLFKVVRRNRDAIAPVFACCRELIAVLAELVTKIELLDSVTNTLEFAAAKLTFVDNAHLERDSAIGVKLFDGIRFAAIGILCQIFINKPDQRQGMLDDILHSHGKLPVGKGSRQFNLSCGASIQPVSALIMRLVQAGAGRVPIDGGSRAVFVCGTGSDQHMEYDELYTAEKGPAAATALAEERGAQQHGTAIQDLEAVTAQHAACAGRTASYIIDFMAKRTVGTTKTGDTPYRSLLDLFVEDLITCLGSPVWPSAELLLQLLMVTMVQLIEAPKTAAPARNLALELLGTMIAAISRLRSHVKDTASAFEGSGAGGLSQYLSGLATHVLAQGCQTEQIVAWSGPLSATLEYLQGQCLKDPHLSSAVSFIIVDWASKIRSAYDSVPEVDREQHNELGRLAYQLRLTIDDKRRSRRENTFKAVTTNQARFAFSILMLRSPLCQSFNKIFHVLLGSIASEQATVRSKSLKSVEQVLETDHSILDADSTVVQLILDCSSDSSTQVRDSALILLGKCIEMRPSLEPRLIPKIVDRLQDVGVVVRKRAMKLACEIYLRNQNMGLRCAIAHGIFRRIQDPDEGVCDLARQVIERIWFAPFYASKGTAAVERALMEHVALVVQTVKTATVTEALAKALRIITKPSNTPLGQPFTVCSRLVDIMFGHIGNPESGDTSIPSGRDTLQVLTIFAKADPKLFTLEQIRLLKSHLARFTGRDEVAAFRAAAVICQRVLPRLPTVPSNFLADVRRQLFTAIPKIPSRGALDDLIDCARTVCELLKDSSPLANLVASSLLRIQEFGGALLDRKRLNQFCAYANIIGSIARSCDLDSQLHIFRVKFPRGQLASVPHLIIDTLLPFALPSQCSEARQAAIEAIGLVCQSWPRNYVLAEVHTAFQHVFQDRNSVLETMILRSFKGFLIAEERRSEAGDTAAAAKGDKEQLTVMGGTGDDHVAGAITQSFLSELTRIALGSQSEHAFLALEVLGSIRRQGLTHPKDVCVTLITLETSTNRKIAEFAFMEHRSLHEKHETVLEREYIKAVQSAYNYQRDVVKDPHGATVGPSQSKLHLLMEVLKTSKLKNRQRFLEKFCSQTNFELSEVDATPGLPPHVGFARFILENVAYFEYQTIGEIQTVVDTLEKIVTDTGTAVAQAIESELFNVRVDVDEERLPQDPIAAEPVAATSADYPTAGPRPVAESAGFSLPVEPRRLRQLTTASMVLLSLWETCIYLRKVYNVSTDWRGTNAKVPAKELNKQLNKPPSMIQGVHEDKFWDAVASHMRGLQSGETMMKTCRLLVELMSVGRDLEGAHGDKGLDYLSWERNETRSEESRKRKASVTPRMHKKRAQTSSRPRKRKRKHITELSEDESDGDWM</sequence>
<dbReference type="InterPro" id="IPR024986">
    <property type="entry name" value="Nipped-B_C"/>
</dbReference>
<evidence type="ECO:0000256" key="2">
    <source>
        <dbReference type="ARBA" id="ARBA00009252"/>
    </source>
</evidence>
<evidence type="ECO:0000256" key="1">
    <source>
        <dbReference type="ARBA" id="ARBA00004123"/>
    </source>
</evidence>
<comment type="subcellular location">
    <subcellularLocation>
        <location evidence="1 6">Nucleus</location>
    </subcellularLocation>
</comment>
<dbReference type="InterPro" id="IPR033031">
    <property type="entry name" value="Scc2/Nipped-B"/>
</dbReference>
<dbReference type="InterPro" id="IPR016024">
    <property type="entry name" value="ARM-type_fold"/>
</dbReference>
<feature type="compositionally biased region" description="Polar residues" evidence="7">
    <location>
        <begin position="151"/>
        <end position="173"/>
    </location>
</feature>
<dbReference type="EMBL" id="JAWRVI010000078">
    <property type="protein sequence ID" value="KAK4078873.1"/>
    <property type="molecule type" value="Genomic_DNA"/>
</dbReference>
<evidence type="ECO:0000256" key="7">
    <source>
        <dbReference type="SAM" id="MobiDB-lite"/>
    </source>
</evidence>
<accession>A0ABR0BIU5</accession>
<dbReference type="InterPro" id="IPR026003">
    <property type="entry name" value="Cohesin_HEAT"/>
</dbReference>
<gene>
    <name evidence="9" type="ORF">Purlil1_11811</name>
</gene>
<feature type="region of interest" description="Disordered" evidence="7">
    <location>
        <begin position="1655"/>
        <end position="1705"/>
    </location>
</feature>
<keyword evidence="4 6" id="KW-0539">Nucleus</keyword>
<dbReference type="SUPFAM" id="SSF48371">
    <property type="entry name" value="ARM repeat"/>
    <property type="match status" value="1"/>
</dbReference>
<evidence type="ECO:0000259" key="8">
    <source>
        <dbReference type="Pfam" id="PF12830"/>
    </source>
</evidence>
<comment type="caution">
    <text evidence="9">The sequence shown here is derived from an EMBL/GenBank/DDBJ whole genome shotgun (WGS) entry which is preliminary data.</text>
</comment>
<keyword evidence="5 6" id="KW-0131">Cell cycle</keyword>